<dbReference type="GO" id="GO:0005506">
    <property type="term" value="F:iron ion binding"/>
    <property type="evidence" value="ECO:0007669"/>
    <property type="project" value="InterPro"/>
</dbReference>
<dbReference type="EMBL" id="DVJN01000183">
    <property type="protein sequence ID" value="HIS93147.1"/>
    <property type="molecule type" value="Genomic_DNA"/>
</dbReference>
<gene>
    <name evidence="2" type="ORF">IAA84_09055</name>
</gene>
<dbReference type="InterPro" id="IPR008953">
    <property type="entry name" value="Fe_hydrogenase_HydB"/>
</dbReference>
<name>A0A9D1K6X4_9FIRM</name>
<dbReference type="SUPFAM" id="SSF48674">
    <property type="entry name" value="Fe-only hydrogenase smaller subunit"/>
    <property type="match status" value="1"/>
</dbReference>
<dbReference type="GO" id="GO:0051536">
    <property type="term" value="F:iron-sulfur cluster binding"/>
    <property type="evidence" value="ECO:0007669"/>
    <property type="project" value="InterPro"/>
</dbReference>
<feature type="non-terminal residue" evidence="2">
    <location>
        <position position="1"/>
    </location>
</feature>
<dbReference type="AlphaFoldDB" id="A0A9D1K6X4"/>
<dbReference type="GO" id="GO:0042597">
    <property type="term" value="C:periplasmic space"/>
    <property type="evidence" value="ECO:0007669"/>
    <property type="project" value="InterPro"/>
</dbReference>
<evidence type="ECO:0000313" key="2">
    <source>
        <dbReference type="EMBL" id="HIS93147.1"/>
    </source>
</evidence>
<dbReference type="GO" id="GO:0009055">
    <property type="term" value="F:electron transfer activity"/>
    <property type="evidence" value="ECO:0007669"/>
    <property type="project" value="InterPro"/>
</dbReference>
<reference evidence="2" key="1">
    <citation type="submission" date="2020-10" db="EMBL/GenBank/DDBJ databases">
        <authorList>
            <person name="Gilroy R."/>
        </authorList>
    </citation>
    <scope>NUCLEOTIDE SEQUENCE</scope>
    <source>
        <strain evidence="2">13766</strain>
    </source>
</reference>
<proteinExistence type="predicted"/>
<organism evidence="2 3">
    <name type="scientific">Candidatus Alectryocaccomicrobium excrementavium</name>
    <dbReference type="NCBI Taxonomy" id="2840668"/>
    <lineage>
        <taxon>Bacteria</taxon>
        <taxon>Bacillati</taxon>
        <taxon>Bacillota</taxon>
        <taxon>Clostridia</taxon>
        <taxon>Candidatus Alectryocaccomicrobium</taxon>
    </lineage>
</organism>
<dbReference type="InterPro" id="IPR003149">
    <property type="entry name" value="Fe_hydrogenase_ssu"/>
</dbReference>
<evidence type="ECO:0000259" key="1">
    <source>
        <dbReference type="SMART" id="SM00902"/>
    </source>
</evidence>
<protein>
    <submittedName>
        <fullName evidence="2">Iron hydrogenase small subunit</fullName>
    </submittedName>
</protein>
<dbReference type="SMART" id="SM00902">
    <property type="entry name" value="Fe_hyd_SSU"/>
    <property type="match status" value="1"/>
</dbReference>
<dbReference type="GO" id="GO:0008901">
    <property type="term" value="F:ferredoxin hydrogenase activity"/>
    <property type="evidence" value="ECO:0007669"/>
    <property type="project" value="InterPro"/>
</dbReference>
<dbReference type="Proteomes" id="UP000824140">
    <property type="component" value="Unassembled WGS sequence"/>
</dbReference>
<evidence type="ECO:0000313" key="3">
    <source>
        <dbReference type="Proteomes" id="UP000824140"/>
    </source>
</evidence>
<dbReference type="Gene3D" id="4.10.260.20">
    <property type="entry name" value="Iron hydrogenase, small subunit"/>
    <property type="match status" value="1"/>
</dbReference>
<dbReference type="InterPro" id="IPR036991">
    <property type="entry name" value="Fe_hydrogenase_ssu_sf"/>
</dbReference>
<feature type="domain" description="Iron hydrogenase small subunit" evidence="1">
    <location>
        <begin position="1"/>
        <end position="41"/>
    </location>
</feature>
<dbReference type="Pfam" id="PF02256">
    <property type="entry name" value="Fe_hyd_SSU"/>
    <property type="match status" value="1"/>
</dbReference>
<comment type="caution">
    <text evidence="2">The sequence shown here is derived from an EMBL/GenBank/DDBJ whole genome shotgun (WGS) entry which is preliminary data.</text>
</comment>
<sequence length="45" mass="5375">AKTLRKSHENPSIQKLYADYFEKPNSHKAHELLHTHYVARPKYRA</sequence>
<accession>A0A9D1K6X4</accession>
<reference evidence="2" key="2">
    <citation type="journal article" date="2021" name="PeerJ">
        <title>Extensive microbial diversity within the chicken gut microbiome revealed by metagenomics and culture.</title>
        <authorList>
            <person name="Gilroy R."/>
            <person name="Ravi A."/>
            <person name="Getino M."/>
            <person name="Pursley I."/>
            <person name="Horton D.L."/>
            <person name="Alikhan N.F."/>
            <person name="Baker D."/>
            <person name="Gharbi K."/>
            <person name="Hall N."/>
            <person name="Watson M."/>
            <person name="Adriaenssens E.M."/>
            <person name="Foster-Nyarko E."/>
            <person name="Jarju S."/>
            <person name="Secka A."/>
            <person name="Antonio M."/>
            <person name="Oren A."/>
            <person name="Chaudhuri R.R."/>
            <person name="La Ragione R."/>
            <person name="Hildebrand F."/>
            <person name="Pallen M.J."/>
        </authorList>
    </citation>
    <scope>NUCLEOTIDE SEQUENCE</scope>
    <source>
        <strain evidence="2">13766</strain>
    </source>
</reference>